<dbReference type="EMBL" id="ADBJ01000032">
    <property type="protein sequence ID" value="EFA79687.1"/>
    <property type="molecule type" value="Genomic_DNA"/>
</dbReference>
<dbReference type="Gene3D" id="1.10.1760.20">
    <property type="match status" value="1"/>
</dbReference>
<feature type="transmembrane region" description="Helical" evidence="1">
    <location>
        <begin position="189"/>
        <end position="209"/>
    </location>
</feature>
<dbReference type="PANTHER" id="PTHR34295">
    <property type="entry name" value="BIOTIN TRANSPORTER BIOY"/>
    <property type="match status" value="1"/>
</dbReference>
<name>D3BFS7_HETP5</name>
<evidence type="ECO:0000313" key="2">
    <source>
        <dbReference type="EMBL" id="EFA79687.1"/>
    </source>
</evidence>
<dbReference type="OMA" id="RNRYSCF"/>
<dbReference type="InterPro" id="IPR003006">
    <property type="entry name" value="Ig/MHC_CS"/>
</dbReference>
<comment type="caution">
    <text evidence="2">The sequence shown here is derived from an EMBL/GenBank/DDBJ whole genome shotgun (WGS) entry which is preliminary data.</text>
</comment>
<dbReference type="STRING" id="670386.D3BFS7"/>
<organism evidence="2 3">
    <name type="scientific">Heterostelium pallidum (strain ATCC 26659 / Pp 5 / PN500)</name>
    <name type="common">Cellular slime mold</name>
    <name type="synonym">Polysphondylium pallidum</name>
    <dbReference type="NCBI Taxonomy" id="670386"/>
    <lineage>
        <taxon>Eukaryota</taxon>
        <taxon>Amoebozoa</taxon>
        <taxon>Evosea</taxon>
        <taxon>Eumycetozoa</taxon>
        <taxon>Dictyostelia</taxon>
        <taxon>Acytosteliales</taxon>
        <taxon>Acytosteliaceae</taxon>
        <taxon>Heterostelium</taxon>
    </lineage>
</organism>
<accession>D3BFS7</accession>
<dbReference type="GO" id="GO:0005886">
    <property type="term" value="C:plasma membrane"/>
    <property type="evidence" value="ECO:0007669"/>
    <property type="project" value="InterPro"/>
</dbReference>
<protein>
    <recommendedName>
        <fullName evidence="4">Biotin transporter BioY</fullName>
    </recommendedName>
</protein>
<evidence type="ECO:0008006" key="4">
    <source>
        <dbReference type="Google" id="ProtNLM"/>
    </source>
</evidence>
<keyword evidence="1" id="KW-1133">Transmembrane helix</keyword>
<reference evidence="2 3" key="1">
    <citation type="journal article" date="2011" name="Genome Res.">
        <title>Phylogeny-wide analysis of social amoeba genomes highlights ancient origins for complex intercellular communication.</title>
        <authorList>
            <person name="Heidel A.J."/>
            <person name="Lawal H.M."/>
            <person name="Felder M."/>
            <person name="Schilde C."/>
            <person name="Helps N.R."/>
            <person name="Tunggal B."/>
            <person name="Rivero F."/>
            <person name="John U."/>
            <person name="Schleicher M."/>
            <person name="Eichinger L."/>
            <person name="Platzer M."/>
            <person name="Noegel A.A."/>
            <person name="Schaap P."/>
            <person name="Gloeckner G."/>
        </authorList>
    </citation>
    <scope>NUCLEOTIDE SEQUENCE [LARGE SCALE GENOMIC DNA]</scope>
    <source>
        <strain evidence="3">ATCC 26659 / Pp 5 / PN500</strain>
    </source>
</reference>
<dbReference type="PANTHER" id="PTHR34295:SF1">
    <property type="entry name" value="BIOTIN TRANSPORTER BIOY"/>
    <property type="match status" value="1"/>
</dbReference>
<dbReference type="Proteomes" id="UP000001396">
    <property type="component" value="Unassembled WGS sequence"/>
</dbReference>
<dbReference type="RefSeq" id="XP_020431808.1">
    <property type="nucleotide sequence ID" value="XM_020578213.1"/>
</dbReference>
<evidence type="ECO:0000313" key="3">
    <source>
        <dbReference type="Proteomes" id="UP000001396"/>
    </source>
</evidence>
<evidence type="ECO:0000256" key="1">
    <source>
        <dbReference type="SAM" id="Phobius"/>
    </source>
</evidence>
<keyword evidence="1" id="KW-0472">Membrane</keyword>
<dbReference type="Pfam" id="PF02632">
    <property type="entry name" value="BioY"/>
    <property type="match status" value="1"/>
</dbReference>
<keyword evidence="1" id="KW-0812">Transmembrane</keyword>
<dbReference type="PROSITE" id="PS00290">
    <property type="entry name" value="IG_MHC"/>
    <property type="match status" value="1"/>
</dbReference>
<keyword evidence="3" id="KW-1185">Reference proteome</keyword>
<gene>
    <name evidence="2" type="ORF">PPL_07378</name>
</gene>
<dbReference type="InterPro" id="IPR003784">
    <property type="entry name" value="BioY"/>
</dbReference>
<feature type="transmembrane region" description="Helical" evidence="1">
    <location>
        <begin position="134"/>
        <end position="152"/>
    </location>
</feature>
<feature type="transmembrane region" description="Helical" evidence="1">
    <location>
        <begin position="104"/>
        <end position="128"/>
    </location>
</feature>
<proteinExistence type="predicted"/>
<feature type="transmembrane region" description="Helical" evidence="1">
    <location>
        <begin position="221"/>
        <end position="244"/>
    </location>
</feature>
<dbReference type="AlphaFoldDB" id="D3BFS7"/>
<dbReference type="GO" id="GO:0015225">
    <property type="term" value="F:biotin transmembrane transporter activity"/>
    <property type="evidence" value="ECO:0007669"/>
    <property type="project" value="InterPro"/>
</dbReference>
<dbReference type="InParanoid" id="D3BFS7"/>
<dbReference type="GeneID" id="31362859"/>
<sequence length="295" mass="32895">MDVIVGSFDDNYIYAETLSGRRLQVHQDPGMESVGHVKSRIRSVYEMDGEVGDDFSLYHNGVELEDKDVINESLIASDNIQIRRNTYSCLVEHLISRLPTWKKWVVRVACVFVASLFIAALSQVYFFLPHAKTVPVTLQTLAVFLVGSLLGWKMGPIAVIVYLLEGLVGAPFFSAHASGYKILYGTTSGYLYGFVAAAFIVGFLAERGTDRVYAFHWRSTFFAMIIGDIVIYIVGIPVLAKYIGWSKAFTLGLVPFLVGDLVKIVIATALIPTIWKLLAFIFNRDFTISGDIKER</sequence>